<dbReference type="InterPro" id="IPR025110">
    <property type="entry name" value="AMP-bd_C"/>
</dbReference>
<name>X1MAG8_9ZZZZ</name>
<dbReference type="Gene3D" id="3.30.300.30">
    <property type="match status" value="1"/>
</dbReference>
<gene>
    <name evidence="2" type="ORF">S06H3_19044</name>
</gene>
<evidence type="ECO:0000259" key="1">
    <source>
        <dbReference type="Pfam" id="PF13193"/>
    </source>
</evidence>
<protein>
    <recommendedName>
        <fullName evidence="1">AMP-binding enzyme C-terminal domain-containing protein</fullName>
    </recommendedName>
</protein>
<feature type="non-terminal residue" evidence="2">
    <location>
        <position position="1"/>
    </location>
</feature>
<reference evidence="2" key="1">
    <citation type="journal article" date="2014" name="Front. Microbiol.">
        <title>High frequency of phylogenetically diverse reductive dehalogenase-homologous genes in deep subseafloor sedimentary metagenomes.</title>
        <authorList>
            <person name="Kawai M."/>
            <person name="Futagami T."/>
            <person name="Toyoda A."/>
            <person name="Takaki Y."/>
            <person name="Nishi S."/>
            <person name="Hori S."/>
            <person name="Arai W."/>
            <person name="Tsubouchi T."/>
            <person name="Morono Y."/>
            <person name="Uchiyama I."/>
            <person name="Ito T."/>
            <person name="Fujiyama A."/>
            <person name="Inagaki F."/>
            <person name="Takami H."/>
        </authorList>
    </citation>
    <scope>NUCLEOTIDE SEQUENCE</scope>
    <source>
        <strain evidence="2">Expedition CK06-06</strain>
    </source>
</reference>
<dbReference type="Pfam" id="PF13193">
    <property type="entry name" value="AMP-binding_C"/>
    <property type="match status" value="1"/>
</dbReference>
<dbReference type="PANTHER" id="PTHR24095:SF232">
    <property type="entry name" value="ACETYL-COENZYME A SYNTHETASE"/>
    <property type="match status" value="1"/>
</dbReference>
<evidence type="ECO:0000313" key="2">
    <source>
        <dbReference type="EMBL" id="GAI03364.1"/>
    </source>
</evidence>
<comment type="caution">
    <text evidence="2">The sequence shown here is derived from an EMBL/GenBank/DDBJ whole genome shotgun (WGS) entry which is preliminary data.</text>
</comment>
<sequence length="149" mass="16413">AYIDEDGYIWFCGRADEVIKIAAHRIGPAEVENALTSHPAASEAAVFGVPDELRGEVAAAFVVLKPGVQPSEELKKEMIGQVRKLMGPIVVFKGIEFVDVLPKTRSGKIMRRVMRKLWSGEELGDLSTIEVEASVDEVKEAVDKLHRID</sequence>
<dbReference type="EMBL" id="BARV01009703">
    <property type="protein sequence ID" value="GAI03364.1"/>
    <property type="molecule type" value="Genomic_DNA"/>
</dbReference>
<dbReference type="SUPFAM" id="SSF56801">
    <property type="entry name" value="Acetyl-CoA synthetase-like"/>
    <property type="match status" value="1"/>
</dbReference>
<dbReference type="InterPro" id="IPR045851">
    <property type="entry name" value="AMP-bd_C_sf"/>
</dbReference>
<proteinExistence type="predicted"/>
<dbReference type="GO" id="GO:0006085">
    <property type="term" value="P:acetyl-CoA biosynthetic process"/>
    <property type="evidence" value="ECO:0007669"/>
    <property type="project" value="TreeGrafter"/>
</dbReference>
<organism evidence="2">
    <name type="scientific">marine sediment metagenome</name>
    <dbReference type="NCBI Taxonomy" id="412755"/>
    <lineage>
        <taxon>unclassified sequences</taxon>
        <taxon>metagenomes</taxon>
        <taxon>ecological metagenomes</taxon>
    </lineage>
</organism>
<dbReference type="PANTHER" id="PTHR24095">
    <property type="entry name" value="ACETYL-COENZYME A SYNTHETASE"/>
    <property type="match status" value="1"/>
</dbReference>
<dbReference type="GO" id="GO:0003987">
    <property type="term" value="F:acetate-CoA ligase activity"/>
    <property type="evidence" value="ECO:0007669"/>
    <property type="project" value="TreeGrafter"/>
</dbReference>
<accession>X1MAG8</accession>
<feature type="domain" description="AMP-binding enzyme C-terminal" evidence="1">
    <location>
        <begin position="30"/>
        <end position="108"/>
    </location>
</feature>
<dbReference type="AlphaFoldDB" id="X1MAG8"/>